<feature type="repeat" description="Cell wall-binding" evidence="2">
    <location>
        <begin position="630"/>
        <end position="650"/>
    </location>
</feature>
<dbReference type="Gene3D" id="2.10.270.10">
    <property type="entry name" value="Cholin Binding"/>
    <property type="match status" value="7"/>
</dbReference>
<dbReference type="PROSITE" id="PS51170">
    <property type="entry name" value="CW"/>
    <property type="match status" value="24"/>
</dbReference>
<gene>
    <name evidence="3" type="primary">toxA1</name>
    <name evidence="3" type="ORF">CLSA_c08180</name>
</gene>
<feature type="repeat" description="Cell wall-binding" evidence="2">
    <location>
        <begin position="1126"/>
        <end position="1145"/>
    </location>
</feature>
<dbReference type="HOGENOM" id="CLU_252186_0_0_9"/>
<evidence type="ECO:0000256" key="2">
    <source>
        <dbReference type="PROSITE-ProRule" id="PRU00591"/>
    </source>
</evidence>
<dbReference type="Pfam" id="PF01473">
    <property type="entry name" value="Choline_bind_1"/>
    <property type="match status" value="3"/>
</dbReference>
<evidence type="ECO:0000313" key="4">
    <source>
        <dbReference type="Proteomes" id="UP000017118"/>
    </source>
</evidence>
<feature type="repeat" description="Cell wall-binding" evidence="2">
    <location>
        <begin position="542"/>
        <end position="562"/>
    </location>
</feature>
<organism evidence="3 4">
    <name type="scientific">Clostridium saccharobutylicum DSM 13864</name>
    <dbReference type="NCBI Taxonomy" id="1345695"/>
    <lineage>
        <taxon>Bacteria</taxon>
        <taxon>Bacillati</taxon>
        <taxon>Bacillota</taxon>
        <taxon>Clostridia</taxon>
        <taxon>Eubacteriales</taxon>
        <taxon>Clostridiaceae</taxon>
        <taxon>Clostridium</taxon>
    </lineage>
</organism>
<feature type="repeat" description="Cell wall-binding" evidence="2">
    <location>
        <begin position="900"/>
        <end position="919"/>
    </location>
</feature>
<feature type="repeat" description="Cell wall-binding" evidence="2">
    <location>
        <begin position="962"/>
        <end position="981"/>
    </location>
</feature>
<sequence>MGEIHKLRVKSPYELMKIVDIKIENRPNEHGYLYLKCLIDESVNFNFTIKAHTEDKICVYEEMEDTNDEKIVNINEVNERNSKRLFYGMVQNIRTTNVNGVYYLEIQALTSSSKLDIKEKSRSFQNVKMTYDALISEILGNYSGFTFAQNVGNGQKINKPLFQYKETDWNFLKRIASELKAELYCDIINFNYMFNFGIYHDQSYELNDNVDYDAFKDIESFYEAGGYNAGYDDKDFFYYEIEARDIFEVGSKIHYKQKDLYVREYEAYKEKEELLYKYKLCRKYGIWQNTIYNKRLKGATLEGKVIAVKGELVKLHLDIDENQNKAEAHWFVYAPPSVNIMYSMPLVSEIARLYFPNESSEAPIVTGCVRKNGDTCEGTADTRNRYFHTEHGSEIAMLPDALNIKGGSNKALSISFDDKSGVKLKSHKGLRLNADGEIVIKTHKRVKIKAQSQILMTKGNKSHGISIEGEFHVKGNNVITNGSSRETYAPFAEGENDDKGRNISFEYVQKNFLAGYHAKQTGWIQDGDSWYYFDPSSGEMVTNKWEQDSNGNWYYLGSDGKMVTDKWEQDSSGNWYYLGPDGKMVTNKWEQDSSGNWYYLGSDGKMVTDKWEQDSSGSWYYLGSDGKMVTNKWEQDSNGNWYYLGSDGKMVTDKWEQDSSGNWYYLGSDGKMVTDKWEQDSKGNWYYLSSDGKMANTDDSNLNSEHNAIEALSGAMAIAANVYSAKDSSVKECKILVGAQVESAKSSGNLNSNSKAQTGWIKDADSIWQYFDYEGHIATGWMKQNDAWYYFNSDGKMQTGWQKYDGKWYHLDDNGNMQTGWKAIDGNEYYFDPDGKMASNYWIQDKGDWYYLDNNGKMQTGWVDTGGKQYHLDPYGKMQTGWQNIGGNQYYFDLDGKMASNYWIQDKDDWYYLDNNGKMQTGWVDTGGKQYHLDPDGKMETGWKKLDDNQYYYFYSYGEMASNQWIQDKGDWYYLGSDGKMQTGWIKDNGKWYHLDNDGKMQTGWKDIDDTWYYFEDNGKMKTGWVSYGNLWYYYDDSTGKSQIEWIKDNKEKWYYLNSDHTIKTNWQEIDGIWYYFEPNGEMKTGWIQDSEGKWYYYDKSSGESQTGWIKYNNNWYYLYSERQIATGWAYLNGSHYYFNSDGEMQTGWIQDNGYSYYLNDNGIMAHDTTIDGYYVNANGEWEPNKYNESGNADHVCYIFYQPNIKSGDKKHSFYAQAKIEAEKYKIKYPGTEVILVPVTSPHDFEQRWNKMDDETKVIDAVQIILHGSINDDSDGNGAGFMYFEGEESEDGNTDTWYRIATDTSVIPDNQKEEDILISDLNNKKMNELYFSSCNSANPDARNVASEFSKIVEANRITGWDGGTVYKYNDEEPEKSEEVAGGEGGYSKAEMKFTDGCGWHLVPTETSGQPTWWKYVKKDEFGNPVREREGKVIVK</sequence>
<feature type="repeat" description="Cell wall-binding" evidence="2">
    <location>
        <begin position="674"/>
        <end position="694"/>
    </location>
</feature>
<keyword evidence="1" id="KW-0677">Repeat</keyword>
<accession>U5MQ68</accession>
<feature type="repeat" description="Cell wall-binding" evidence="2">
    <location>
        <begin position="520"/>
        <end position="539"/>
    </location>
</feature>
<name>U5MQ68_CLOSA</name>
<feature type="repeat" description="Cell wall-binding" evidence="2">
    <location>
        <begin position="982"/>
        <end position="1001"/>
    </location>
</feature>
<dbReference type="eggNOG" id="COG3501">
    <property type="taxonomic scope" value="Bacteria"/>
</dbReference>
<dbReference type="InterPro" id="IPR018337">
    <property type="entry name" value="Cell_wall/Cho-bd_repeat"/>
</dbReference>
<protein>
    <submittedName>
        <fullName evidence="3">Toxin A</fullName>
    </submittedName>
</protein>
<feature type="repeat" description="Cell wall-binding" evidence="2">
    <location>
        <begin position="1106"/>
        <end position="1125"/>
    </location>
</feature>
<feature type="repeat" description="Cell wall-binding" evidence="2">
    <location>
        <begin position="1064"/>
        <end position="1083"/>
    </location>
</feature>
<dbReference type="eggNOG" id="COG5263">
    <property type="taxonomic scope" value="Bacteria"/>
</dbReference>
<dbReference type="Gene3D" id="2.30.110.50">
    <property type="match status" value="1"/>
</dbReference>
<dbReference type="SUPFAM" id="SSF69279">
    <property type="entry name" value="Phage tail proteins"/>
    <property type="match status" value="1"/>
</dbReference>
<proteinExistence type="predicted"/>
<feature type="repeat" description="Cell wall-binding" evidence="2">
    <location>
        <begin position="920"/>
        <end position="939"/>
    </location>
</feature>
<feature type="repeat" description="Cell wall-binding" evidence="2">
    <location>
        <begin position="1002"/>
        <end position="1021"/>
    </location>
</feature>
<feature type="repeat" description="Cell wall-binding" evidence="2">
    <location>
        <begin position="818"/>
        <end position="837"/>
    </location>
</feature>
<keyword evidence="4" id="KW-1185">Reference proteome</keyword>
<dbReference type="OrthoDB" id="1878078at2"/>
<dbReference type="EMBL" id="CP006721">
    <property type="protein sequence ID" value="AGX41831.1"/>
    <property type="molecule type" value="Genomic_DNA"/>
</dbReference>
<feature type="repeat" description="Cell wall-binding" evidence="2">
    <location>
        <begin position="564"/>
        <end position="584"/>
    </location>
</feature>
<evidence type="ECO:0000256" key="1">
    <source>
        <dbReference type="ARBA" id="ARBA00022737"/>
    </source>
</evidence>
<evidence type="ECO:0000313" key="3">
    <source>
        <dbReference type="EMBL" id="AGX41831.1"/>
    </source>
</evidence>
<dbReference type="SUPFAM" id="SSF69360">
    <property type="entry name" value="Cell wall binding repeat"/>
    <property type="match status" value="4"/>
</dbReference>
<feature type="repeat" description="Cell wall-binding" evidence="2">
    <location>
        <begin position="940"/>
        <end position="960"/>
    </location>
</feature>
<dbReference type="Pfam" id="PF19127">
    <property type="entry name" value="Choline_bind_3"/>
    <property type="match status" value="11"/>
</dbReference>
<dbReference type="PATRIC" id="fig|1345695.3.peg.758"/>
<dbReference type="Proteomes" id="UP000017118">
    <property type="component" value="Chromosome"/>
</dbReference>
<feature type="repeat" description="Cell wall-binding" evidence="2">
    <location>
        <begin position="839"/>
        <end position="858"/>
    </location>
</feature>
<feature type="repeat" description="Cell wall-binding" evidence="2">
    <location>
        <begin position="1146"/>
        <end position="1165"/>
    </location>
</feature>
<dbReference type="Gene3D" id="3.55.50.10">
    <property type="entry name" value="Baseplate protein-like domains"/>
    <property type="match status" value="1"/>
</dbReference>
<feature type="repeat" description="Cell wall-binding" evidence="2">
    <location>
        <begin position="1084"/>
        <end position="1104"/>
    </location>
</feature>
<feature type="repeat" description="Cell wall-binding" evidence="2">
    <location>
        <begin position="798"/>
        <end position="817"/>
    </location>
</feature>
<feature type="repeat" description="Cell wall-binding" evidence="2">
    <location>
        <begin position="586"/>
        <end position="606"/>
    </location>
</feature>
<feature type="repeat" description="Cell wall-binding" evidence="2">
    <location>
        <begin position="879"/>
        <end position="898"/>
    </location>
</feature>
<feature type="repeat" description="Cell wall-binding" evidence="2">
    <location>
        <begin position="778"/>
        <end position="797"/>
    </location>
</feature>
<dbReference type="KEGG" id="csb:CLSA_c08180"/>
<reference evidence="3 4" key="1">
    <citation type="journal article" date="2013" name="Genome Announc.">
        <title>Complete Genome Sequence of the Solvent Producer Clostridium saccharobutylicum NCP262 (DSM 13864).</title>
        <authorList>
            <person name="Poehlein A."/>
            <person name="Hartwich K."/>
            <person name="Krabben P."/>
            <person name="Ehrenreich A."/>
            <person name="Liebl W."/>
            <person name="Durre P."/>
            <person name="Gottschalk G."/>
            <person name="Daniel R."/>
        </authorList>
    </citation>
    <scope>NUCLEOTIDE SEQUENCE [LARGE SCALE GENOMIC DNA]</scope>
    <source>
        <strain evidence="3">DSM 13864</strain>
    </source>
</reference>
<feature type="repeat" description="Cell wall-binding" evidence="2">
    <location>
        <begin position="652"/>
        <end position="672"/>
    </location>
</feature>
<feature type="repeat" description="Cell wall-binding" evidence="2">
    <location>
        <begin position="608"/>
        <end position="628"/>
    </location>
</feature>